<name>A0A8H6Y1C5_9AGAR</name>
<dbReference type="OrthoDB" id="2310204at2759"/>
<sequence>MMRLVPAWLFALLGLVFSVHVQAAPTRPEFYDPRILGGSMLNNVTRRGGEPLNVIISGYSSPAVLTDAGFLRFAESLGFARECMGLHFGTPQLANLGDGNGWLGEIRVLRESYGSASIGTCWETLAGGNHFRMYRQNGPLADSGALFLAVSQEENLFWDHTISRDGYNIGRDLLVNRATRGSTFKGVKYMTTARRMDHLMSPGKVGVNHNITTDGVVVLLTVTIDPTIDTIASKNFGLITNFFSLMFWVHTTYCMQNTWTLW</sequence>
<dbReference type="EMBL" id="JACAZH010000013">
    <property type="protein sequence ID" value="KAF7351443.1"/>
    <property type="molecule type" value="Genomic_DNA"/>
</dbReference>
<comment type="caution">
    <text evidence="2">The sequence shown here is derived from an EMBL/GenBank/DDBJ whole genome shotgun (WGS) entry which is preliminary data.</text>
</comment>
<dbReference type="AlphaFoldDB" id="A0A8H6Y1C5"/>
<keyword evidence="3" id="KW-1185">Reference proteome</keyword>
<keyword evidence="1" id="KW-0732">Signal</keyword>
<evidence type="ECO:0000313" key="3">
    <source>
        <dbReference type="Proteomes" id="UP000623467"/>
    </source>
</evidence>
<gene>
    <name evidence="2" type="ORF">MSAN_01576300</name>
</gene>
<feature type="chain" id="PRO_5034707649" evidence="1">
    <location>
        <begin position="24"/>
        <end position="262"/>
    </location>
</feature>
<feature type="signal peptide" evidence="1">
    <location>
        <begin position="1"/>
        <end position="23"/>
    </location>
</feature>
<protein>
    <submittedName>
        <fullName evidence="2">Secreted protein</fullName>
    </submittedName>
</protein>
<evidence type="ECO:0000313" key="2">
    <source>
        <dbReference type="EMBL" id="KAF7351443.1"/>
    </source>
</evidence>
<dbReference type="Proteomes" id="UP000623467">
    <property type="component" value="Unassembled WGS sequence"/>
</dbReference>
<organism evidence="2 3">
    <name type="scientific">Mycena sanguinolenta</name>
    <dbReference type="NCBI Taxonomy" id="230812"/>
    <lineage>
        <taxon>Eukaryota</taxon>
        <taxon>Fungi</taxon>
        <taxon>Dikarya</taxon>
        <taxon>Basidiomycota</taxon>
        <taxon>Agaricomycotina</taxon>
        <taxon>Agaricomycetes</taxon>
        <taxon>Agaricomycetidae</taxon>
        <taxon>Agaricales</taxon>
        <taxon>Marasmiineae</taxon>
        <taxon>Mycenaceae</taxon>
        <taxon>Mycena</taxon>
    </lineage>
</organism>
<reference evidence="2" key="1">
    <citation type="submission" date="2020-05" db="EMBL/GenBank/DDBJ databases">
        <title>Mycena genomes resolve the evolution of fungal bioluminescence.</title>
        <authorList>
            <person name="Tsai I.J."/>
        </authorList>
    </citation>
    <scope>NUCLEOTIDE SEQUENCE</scope>
    <source>
        <strain evidence="2">160909Yilan</strain>
    </source>
</reference>
<accession>A0A8H6Y1C5</accession>
<evidence type="ECO:0000256" key="1">
    <source>
        <dbReference type="SAM" id="SignalP"/>
    </source>
</evidence>
<proteinExistence type="predicted"/>